<dbReference type="EMBL" id="CP032568">
    <property type="protein sequence ID" value="AYF79150.1"/>
    <property type="molecule type" value="Genomic_DNA"/>
</dbReference>
<dbReference type="Gene3D" id="2.40.110.10">
    <property type="entry name" value="Butyryl-CoA Dehydrogenase, subunit A, domain 2"/>
    <property type="match status" value="1"/>
</dbReference>
<evidence type="ECO:0000256" key="4">
    <source>
        <dbReference type="ARBA" id="ARBA00022827"/>
    </source>
</evidence>
<proteinExistence type="inferred from homology"/>
<dbReference type="AlphaFoldDB" id="A0A386ZPR8"/>
<dbReference type="InterPro" id="IPR037069">
    <property type="entry name" value="AcylCoA_DH/ox_N_sf"/>
</dbReference>
<name>A0A386ZPR8_9NOCA</name>
<dbReference type="InterPro" id="IPR052161">
    <property type="entry name" value="Mycobact_Acyl-CoA_DH"/>
</dbReference>
<feature type="domain" description="Acyl-CoA dehydrogenase/oxidase C-terminal" evidence="7">
    <location>
        <begin position="239"/>
        <end position="401"/>
    </location>
</feature>
<evidence type="ECO:0000256" key="6">
    <source>
        <dbReference type="RuleBase" id="RU362125"/>
    </source>
</evidence>
<dbReference type="SUPFAM" id="SSF47203">
    <property type="entry name" value="Acyl-CoA dehydrogenase C-terminal domain-like"/>
    <property type="match status" value="1"/>
</dbReference>
<dbReference type="InterPro" id="IPR036250">
    <property type="entry name" value="AcylCo_DH-like_C"/>
</dbReference>
<dbReference type="KEGG" id="nyu:D7D52_18250"/>
<gene>
    <name evidence="10" type="ORF">D7D52_18250</name>
</gene>
<evidence type="ECO:0000256" key="3">
    <source>
        <dbReference type="ARBA" id="ARBA00022630"/>
    </source>
</evidence>
<dbReference type="Pfam" id="PF02770">
    <property type="entry name" value="Acyl-CoA_dh_M"/>
    <property type="match status" value="1"/>
</dbReference>
<accession>A0A386ZPR8</accession>
<dbReference type="InterPro" id="IPR009100">
    <property type="entry name" value="AcylCoA_DH/oxidase_NM_dom_sf"/>
</dbReference>
<dbReference type="OrthoDB" id="5167280at2"/>
<dbReference type="Pfam" id="PF00441">
    <property type="entry name" value="Acyl-CoA_dh_1"/>
    <property type="match status" value="1"/>
</dbReference>
<dbReference type="InterPro" id="IPR046373">
    <property type="entry name" value="Acyl-CoA_Oxase/DH_mid-dom_sf"/>
</dbReference>
<dbReference type="RefSeq" id="WP_120744227.1">
    <property type="nucleotide sequence ID" value="NZ_CP032568.1"/>
</dbReference>
<comment type="similarity">
    <text evidence="2 6">Belongs to the acyl-CoA dehydrogenase family.</text>
</comment>
<dbReference type="GO" id="GO:0016627">
    <property type="term" value="F:oxidoreductase activity, acting on the CH-CH group of donors"/>
    <property type="evidence" value="ECO:0007669"/>
    <property type="project" value="InterPro"/>
</dbReference>
<protein>
    <submittedName>
        <fullName evidence="10">Acyl-CoA dehydrogenase</fullName>
    </submittedName>
</protein>
<dbReference type="Gene3D" id="1.10.540.10">
    <property type="entry name" value="Acyl-CoA dehydrogenase/oxidase, N-terminal domain"/>
    <property type="match status" value="1"/>
</dbReference>
<dbReference type="InterPro" id="IPR009075">
    <property type="entry name" value="AcylCo_DH/oxidase_C"/>
</dbReference>
<sequence length="421" mass="45808">MNTDSDLADFRHEVEHWVRAHLPAKWLAAIDSGDLDAEPALSDPAAARQWFTLLSERGWTVPQWPHEHGGAGLDAEHAEVVRTELARYRADLPVYHFVPLMLAGPAIMSWGTAEQRAFHLPGIASGAEMWCQLFSEPGAGSDLASLATRAVATDDGHWIVTGQKIWSSFADRSGYGLLLARTDPEQPKHAGITCFLLDMRLPGVRTRPLRQLTGGEHFCEVFLDEVIVPDSARLGPVHEGWRVALSTLSAERSGLSGGSEAGGLTLAPVLARAHDSGRWAEEPVRDRLAALYATERALTLTNLRIRAQAQSGTRASGSASIGSITKLVQSELAQRIAEIDFELAGARAAYWDSDDLEALVAAEPGAEPMPAQAHALLDSRRFTIAGGTSEIQRTIIGERVLGLDREPDPDRGRPWRELRRG</sequence>
<keyword evidence="11" id="KW-1185">Reference proteome</keyword>
<evidence type="ECO:0000256" key="5">
    <source>
        <dbReference type="ARBA" id="ARBA00023002"/>
    </source>
</evidence>
<keyword evidence="3 6" id="KW-0285">Flavoprotein</keyword>
<organism evidence="10 11">
    <name type="scientific">Nocardia yunnanensis</name>
    <dbReference type="NCBI Taxonomy" id="2382165"/>
    <lineage>
        <taxon>Bacteria</taxon>
        <taxon>Bacillati</taxon>
        <taxon>Actinomycetota</taxon>
        <taxon>Actinomycetes</taxon>
        <taxon>Mycobacteriales</taxon>
        <taxon>Nocardiaceae</taxon>
        <taxon>Nocardia</taxon>
    </lineage>
</organism>
<dbReference type="InterPro" id="IPR013786">
    <property type="entry name" value="AcylCoA_DH/ox_N"/>
</dbReference>
<evidence type="ECO:0000256" key="1">
    <source>
        <dbReference type="ARBA" id="ARBA00001974"/>
    </source>
</evidence>
<dbReference type="Gene3D" id="1.20.140.10">
    <property type="entry name" value="Butyryl-CoA Dehydrogenase, subunit A, domain 3"/>
    <property type="match status" value="1"/>
</dbReference>
<dbReference type="GO" id="GO:0005886">
    <property type="term" value="C:plasma membrane"/>
    <property type="evidence" value="ECO:0007669"/>
    <property type="project" value="TreeGrafter"/>
</dbReference>
<dbReference type="FunFam" id="2.40.110.10:FF:000011">
    <property type="entry name" value="Acyl-CoA dehydrogenase FadE34"/>
    <property type="match status" value="1"/>
</dbReference>
<dbReference type="GO" id="GO:0050660">
    <property type="term" value="F:flavin adenine dinucleotide binding"/>
    <property type="evidence" value="ECO:0007669"/>
    <property type="project" value="InterPro"/>
</dbReference>
<keyword evidence="5 6" id="KW-0560">Oxidoreductase</keyword>
<dbReference type="SUPFAM" id="SSF56645">
    <property type="entry name" value="Acyl-CoA dehydrogenase NM domain-like"/>
    <property type="match status" value="1"/>
</dbReference>
<evidence type="ECO:0000313" key="11">
    <source>
        <dbReference type="Proteomes" id="UP000267164"/>
    </source>
</evidence>
<evidence type="ECO:0000313" key="10">
    <source>
        <dbReference type="EMBL" id="AYF79150.1"/>
    </source>
</evidence>
<dbReference type="Pfam" id="PF02771">
    <property type="entry name" value="Acyl-CoA_dh_N"/>
    <property type="match status" value="1"/>
</dbReference>
<evidence type="ECO:0000256" key="2">
    <source>
        <dbReference type="ARBA" id="ARBA00009347"/>
    </source>
</evidence>
<keyword evidence="4 6" id="KW-0274">FAD</keyword>
<evidence type="ECO:0000259" key="9">
    <source>
        <dbReference type="Pfam" id="PF02771"/>
    </source>
</evidence>
<dbReference type="Proteomes" id="UP000267164">
    <property type="component" value="Chromosome"/>
</dbReference>
<comment type="cofactor">
    <cofactor evidence="1 6">
        <name>FAD</name>
        <dbReference type="ChEBI" id="CHEBI:57692"/>
    </cofactor>
</comment>
<feature type="domain" description="Acyl-CoA dehydrogenase/oxidase N-terminal" evidence="9">
    <location>
        <begin position="47"/>
        <end position="126"/>
    </location>
</feature>
<evidence type="ECO:0000259" key="8">
    <source>
        <dbReference type="Pfam" id="PF02770"/>
    </source>
</evidence>
<evidence type="ECO:0000259" key="7">
    <source>
        <dbReference type="Pfam" id="PF00441"/>
    </source>
</evidence>
<reference evidence="10 11" key="1">
    <citation type="submission" date="2018-09" db="EMBL/GenBank/DDBJ databases">
        <title>Nocardia yunnanensis sp. nov., an actinomycete isolated from a soil sample.</title>
        <authorList>
            <person name="Zhang J."/>
        </authorList>
    </citation>
    <scope>NUCLEOTIDE SEQUENCE [LARGE SCALE GENOMIC DNA]</scope>
    <source>
        <strain evidence="10 11">CFHS0054</strain>
    </source>
</reference>
<dbReference type="InterPro" id="IPR006091">
    <property type="entry name" value="Acyl-CoA_Oxase/DH_mid-dom"/>
</dbReference>
<dbReference type="PANTHER" id="PTHR43292:SF4">
    <property type="entry name" value="ACYL-COA DEHYDROGENASE FADE34"/>
    <property type="match status" value="1"/>
</dbReference>
<feature type="domain" description="Acyl-CoA oxidase/dehydrogenase middle" evidence="8">
    <location>
        <begin position="131"/>
        <end position="226"/>
    </location>
</feature>
<dbReference type="PANTHER" id="PTHR43292">
    <property type="entry name" value="ACYL-COA DEHYDROGENASE"/>
    <property type="match status" value="1"/>
</dbReference>